<name>A0AAE1CJD1_9GAST</name>
<comment type="caution">
    <text evidence="1">The sequence shown here is derived from an EMBL/GenBank/DDBJ whole genome shotgun (WGS) entry which is preliminary data.</text>
</comment>
<dbReference type="EMBL" id="JAWDGP010007947">
    <property type="protein sequence ID" value="KAK3699357.1"/>
    <property type="molecule type" value="Genomic_DNA"/>
</dbReference>
<keyword evidence="2" id="KW-1185">Reference proteome</keyword>
<gene>
    <name evidence="1" type="ORF">RRG08_056494</name>
</gene>
<proteinExistence type="predicted"/>
<sequence>MRTSRRDAINRSMRGQCYRKWARQTVRQKQRGVDLLTDKQARQKTEMYLSRRLVESARRESRRLHKL</sequence>
<dbReference type="AlphaFoldDB" id="A0AAE1CJD1"/>
<reference evidence="1" key="1">
    <citation type="journal article" date="2023" name="G3 (Bethesda)">
        <title>A reference genome for the long-term kleptoplast-retaining sea slug Elysia crispata morphotype clarki.</title>
        <authorList>
            <person name="Eastman K.E."/>
            <person name="Pendleton A.L."/>
            <person name="Shaikh M.A."/>
            <person name="Suttiyut T."/>
            <person name="Ogas R."/>
            <person name="Tomko P."/>
            <person name="Gavelis G."/>
            <person name="Widhalm J.R."/>
            <person name="Wisecaver J.H."/>
        </authorList>
    </citation>
    <scope>NUCLEOTIDE SEQUENCE</scope>
    <source>
        <strain evidence="1">ECLA1</strain>
    </source>
</reference>
<organism evidence="1 2">
    <name type="scientific">Elysia crispata</name>
    <name type="common">lettuce slug</name>
    <dbReference type="NCBI Taxonomy" id="231223"/>
    <lineage>
        <taxon>Eukaryota</taxon>
        <taxon>Metazoa</taxon>
        <taxon>Spiralia</taxon>
        <taxon>Lophotrochozoa</taxon>
        <taxon>Mollusca</taxon>
        <taxon>Gastropoda</taxon>
        <taxon>Heterobranchia</taxon>
        <taxon>Euthyneura</taxon>
        <taxon>Panpulmonata</taxon>
        <taxon>Sacoglossa</taxon>
        <taxon>Placobranchoidea</taxon>
        <taxon>Plakobranchidae</taxon>
        <taxon>Elysia</taxon>
    </lineage>
</organism>
<accession>A0AAE1CJD1</accession>
<evidence type="ECO:0000313" key="1">
    <source>
        <dbReference type="EMBL" id="KAK3699357.1"/>
    </source>
</evidence>
<dbReference type="Proteomes" id="UP001283361">
    <property type="component" value="Unassembled WGS sequence"/>
</dbReference>
<evidence type="ECO:0000313" key="2">
    <source>
        <dbReference type="Proteomes" id="UP001283361"/>
    </source>
</evidence>
<protein>
    <submittedName>
        <fullName evidence="1">Uncharacterized protein</fullName>
    </submittedName>
</protein>